<gene>
    <name evidence="6" type="ORF">HYPDE_34853</name>
</gene>
<dbReference type="InterPro" id="IPR016032">
    <property type="entry name" value="Sig_transdc_resp-reg_C-effctor"/>
</dbReference>
<dbReference type="PANTHER" id="PTHR43214">
    <property type="entry name" value="TWO-COMPONENT RESPONSE REGULATOR"/>
    <property type="match status" value="1"/>
</dbReference>
<feature type="domain" description="Response regulatory" evidence="5">
    <location>
        <begin position="1"/>
        <end position="115"/>
    </location>
</feature>
<dbReference type="InterPro" id="IPR000792">
    <property type="entry name" value="Tscrpt_reg_LuxR_C"/>
</dbReference>
<dbReference type="PRINTS" id="PR00038">
    <property type="entry name" value="HTHLUXR"/>
</dbReference>
<protein>
    <submittedName>
        <fullName evidence="6">LuxR family transcriptional regulator</fullName>
    </submittedName>
</protein>
<organism evidence="6 7">
    <name type="scientific">Hyphomicrobium denitrificans 1NES1</name>
    <dbReference type="NCBI Taxonomy" id="670307"/>
    <lineage>
        <taxon>Bacteria</taxon>
        <taxon>Pseudomonadati</taxon>
        <taxon>Pseudomonadota</taxon>
        <taxon>Alphaproteobacteria</taxon>
        <taxon>Hyphomicrobiales</taxon>
        <taxon>Hyphomicrobiaceae</taxon>
        <taxon>Hyphomicrobium</taxon>
    </lineage>
</organism>
<evidence type="ECO:0000259" key="4">
    <source>
        <dbReference type="PROSITE" id="PS50043"/>
    </source>
</evidence>
<keyword evidence="7" id="KW-1185">Reference proteome</keyword>
<dbReference type="KEGG" id="hdt:HYPDE_34853"/>
<dbReference type="PROSITE" id="PS50110">
    <property type="entry name" value="RESPONSE_REGULATORY"/>
    <property type="match status" value="1"/>
</dbReference>
<evidence type="ECO:0000256" key="2">
    <source>
        <dbReference type="ARBA" id="ARBA00023125"/>
    </source>
</evidence>
<sequence length="212" mass="23567">MFVDDHAIVLEGYRRLIEKIPDIEVVAEAMDGHTAFQTYKAVRPDVVTVDISMPGRGGIDLIRCLRLWDPNARIVVFTMHRNASVAVHAFHAGARGYVTKSSKPMLLIEAIRAASLGGKFISPDISEDLALERVDGERSIFQSLSTREFEVLQQLLDARSHDAIASALSLSPKTIANYHYAIKQKLGVESDIELAYLCLREKLTFPTTSKLD</sequence>
<dbReference type="InterPro" id="IPR011006">
    <property type="entry name" value="CheY-like_superfamily"/>
</dbReference>
<dbReference type="InterPro" id="IPR039420">
    <property type="entry name" value="WalR-like"/>
</dbReference>
<evidence type="ECO:0000313" key="6">
    <source>
        <dbReference type="EMBL" id="AGK58642.1"/>
    </source>
</evidence>
<dbReference type="OrthoDB" id="9808843at2"/>
<dbReference type="GO" id="GO:0000160">
    <property type="term" value="P:phosphorelay signal transduction system"/>
    <property type="evidence" value="ECO:0007669"/>
    <property type="project" value="InterPro"/>
</dbReference>
<keyword evidence="1 3" id="KW-0597">Phosphoprotein</keyword>
<feature type="domain" description="HTH luxR-type" evidence="4">
    <location>
        <begin position="137"/>
        <end position="202"/>
    </location>
</feature>
<dbReference type="GO" id="GO:0006355">
    <property type="term" value="P:regulation of DNA-templated transcription"/>
    <property type="evidence" value="ECO:0007669"/>
    <property type="project" value="InterPro"/>
</dbReference>
<dbReference type="SUPFAM" id="SSF52172">
    <property type="entry name" value="CheY-like"/>
    <property type="match status" value="1"/>
</dbReference>
<dbReference type="Proteomes" id="UP000005952">
    <property type="component" value="Chromosome"/>
</dbReference>
<dbReference type="eggNOG" id="COG2197">
    <property type="taxonomic scope" value="Bacteria"/>
</dbReference>
<dbReference type="Gene3D" id="3.40.50.2300">
    <property type="match status" value="1"/>
</dbReference>
<dbReference type="SMART" id="SM00448">
    <property type="entry name" value="REC"/>
    <property type="match status" value="1"/>
</dbReference>
<keyword evidence="2" id="KW-0238">DNA-binding</keyword>
<accession>N0B8P9</accession>
<dbReference type="AlphaFoldDB" id="N0B8P9"/>
<name>N0B8P9_9HYPH</name>
<dbReference type="Pfam" id="PF00072">
    <property type="entry name" value="Response_reg"/>
    <property type="match status" value="1"/>
</dbReference>
<feature type="modified residue" description="4-aspartylphosphate" evidence="3">
    <location>
        <position position="50"/>
    </location>
</feature>
<dbReference type="SMART" id="SM00421">
    <property type="entry name" value="HTH_LUXR"/>
    <property type="match status" value="1"/>
</dbReference>
<evidence type="ECO:0000313" key="7">
    <source>
        <dbReference type="Proteomes" id="UP000005952"/>
    </source>
</evidence>
<dbReference type="SUPFAM" id="SSF46894">
    <property type="entry name" value="C-terminal effector domain of the bipartite response regulators"/>
    <property type="match status" value="1"/>
</dbReference>
<dbReference type="InterPro" id="IPR058245">
    <property type="entry name" value="NreC/VraR/RcsB-like_REC"/>
</dbReference>
<dbReference type="EMBL" id="CP005587">
    <property type="protein sequence ID" value="AGK58642.1"/>
    <property type="molecule type" value="Genomic_DNA"/>
</dbReference>
<dbReference type="InterPro" id="IPR001789">
    <property type="entry name" value="Sig_transdc_resp-reg_receiver"/>
</dbReference>
<dbReference type="PROSITE" id="PS50043">
    <property type="entry name" value="HTH_LUXR_2"/>
    <property type="match status" value="1"/>
</dbReference>
<evidence type="ECO:0000256" key="3">
    <source>
        <dbReference type="PROSITE-ProRule" id="PRU00169"/>
    </source>
</evidence>
<dbReference type="HOGENOM" id="CLU_000445_90_1_5"/>
<proteinExistence type="predicted"/>
<dbReference type="Pfam" id="PF00196">
    <property type="entry name" value="GerE"/>
    <property type="match status" value="1"/>
</dbReference>
<dbReference type="CDD" id="cd17535">
    <property type="entry name" value="REC_NarL-like"/>
    <property type="match status" value="1"/>
</dbReference>
<dbReference type="GO" id="GO:0003677">
    <property type="term" value="F:DNA binding"/>
    <property type="evidence" value="ECO:0007669"/>
    <property type="project" value="UniProtKB-KW"/>
</dbReference>
<evidence type="ECO:0000256" key="1">
    <source>
        <dbReference type="ARBA" id="ARBA00022553"/>
    </source>
</evidence>
<dbReference type="CDD" id="cd06170">
    <property type="entry name" value="LuxR_C_like"/>
    <property type="match status" value="1"/>
</dbReference>
<dbReference type="STRING" id="670307.HYPDE_34853"/>
<evidence type="ECO:0000259" key="5">
    <source>
        <dbReference type="PROSITE" id="PS50110"/>
    </source>
</evidence>
<reference evidence="6 7" key="1">
    <citation type="journal article" date="2013" name="Genome Announc.">
        <title>Genome sequences for three denitrifying bacterial strains isolated from a uranium- and nitrate-contaminated subsurface environment.</title>
        <authorList>
            <person name="Venkatramanan R."/>
            <person name="Prakash O."/>
            <person name="Woyke T."/>
            <person name="Chain P."/>
            <person name="Goodwin L.A."/>
            <person name="Watson D."/>
            <person name="Brooks S."/>
            <person name="Kostka J.E."/>
            <person name="Green S.J."/>
        </authorList>
    </citation>
    <scope>NUCLEOTIDE SEQUENCE [LARGE SCALE GENOMIC DNA]</scope>
    <source>
        <strain evidence="6 7">1NES1</strain>
    </source>
</reference>
<dbReference type="PANTHER" id="PTHR43214:SF43">
    <property type="entry name" value="TWO-COMPONENT RESPONSE REGULATOR"/>
    <property type="match status" value="1"/>
</dbReference>